<evidence type="ECO:0000259" key="1">
    <source>
        <dbReference type="Pfam" id="PF00535"/>
    </source>
</evidence>
<keyword evidence="3" id="KW-1185">Reference proteome</keyword>
<proteinExistence type="predicted"/>
<dbReference type="EMBL" id="BMQW01000009">
    <property type="protein sequence ID" value="GGP95557.1"/>
    <property type="molecule type" value="Genomic_DNA"/>
</dbReference>
<organism evidence="2 3">
    <name type="scientific">Shewanella ulleungensis</name>
    <dbReference type="NCBI Taxonomy" id="2282699"/>
    <lineage>
        <taxon>Bacteria</taxon>
        <taxon>Pseudomonadati</taxon>
        <taxon>Pseudomonadota</taxon>
        <taxon>Gammaproteobacteria</taxon>
        <taxon>Alteromonadales</taxon>
        <taxon>Shewanellaceae</taxon>
        <taxon>Shewanella</taxon>
    </lineage>
</organism>
<evidence type="ECO:0000313" key="3">
    <source>
        <dbReference type="Proteomes" id="UP000654004"/>
    </source>
</evidence>
<sequence>MSEQVNSEPNDVVFHVDFVAQIDNVWSLSGWLVSSSTAPLLVISEAASEITQQKWQSIPRPDVIDALGLGDDKFAVGFVHCFVSDSNDFQNFVISVNGKVIDMKSLTPKLLNNSDIIFAALDDKKDVFVESIKGFYQSDDAVSRDKSVKPENEKQQINFYFDDCLVTDGNLLYFKGWALTEQALNNIVVVDRQGQTFTVTECFRFVRHDLNEQLNLTMDIAAGFVSVCRLPDGFKAVTLSINIDGFESLSAPVSLHSVPLSKSTLLKTYLGLVDVHLDDFFSSGQPAILRHVSDIWQAEAIMDGLSPQVCEYGEQTEQPVVSLVIPIYGRYDFVQHQLLAFSQDPDMAKHEIIYVLDDPKIAREFTIACSGVFNTFTMPFKTVYAGKNLGFAGANNLGASQAQGRFILALNSDVLPSRHGWLSRLVNKYDKLEDVGILGTKLVYEDNTLQHIGMHFQQDAYYPGIWMNYHPHKGMPAKLVVSEGTKAVELVTGACMLIERSLYESVGGFDTRYILGDFEDSDLCLKVYDQNKKIYLDTEESLIHLERLSQNLVDSGDWKYKLTLLNGLYQKNKWGQAIEKVKQHYA</sequence>
<name>A0ABQ2QSM2_9GAMM</name>
<gene>
    <name evidence="2" type="ORF">GCM10009410_31980</name>
</gene>
<evidence type="ECO:0000313" key="2">
    <source>
        <dbReference type="EMBL" id="GGP95557.1"/>
    </source>
</evidence>
<reference evidence="3" key="1">
    <citation type="journal article" date="2019" name="Int. J. Syst. Evol. Microbiol.">
        <title>The Global Catalogue of Microorganisms (GCM) 10K type strain sequencing project: providing services to taxonomists for standard genome sequencing and annotation.</title>
        <authorList>
            <consortium name="The Broad Institute Genomics Platform"/>
            <consortium name="The Broad Institute Genome Sequencing Center for Infectious Disease"/>
            <person name="Wu L."/>
            <person name="Ma J."/>
        </authorList>
    </citation>
    <scope>NUCLEOTIDE SEQUENCE [LARGE SCALE GENOMIC DNA]</scope>
    <source>
        <strain evidence="3">JCM 32305</strain>
    </source>
</reference>
<feature type="domain" description="Glycosyltransferase 2-like" evidence="1">
    <location>
        <begin position="322"/>
        <end position="455"/>
    </location>
</feature>
<dbReference type="Gene3D" id="3.90.550.10">
    <property type="entry name" value="Spore Coat Polysaccharide Biosynthesis Protein SpsA, Chain A"/>
    <property type="match status" value="1"/>
</dbReference>
<dbReference type="Proteomes" id="UP000654004">
    <property type="component" value="Unassembled WGS sequence"/>
</dbReference>
<dbReference type="SUPFAM" id="SSF53448">
    <property type="entry name" value="Nucleotide-diphospho-sugar transferases"/>
    <property type="match status" value="1"/>
</dbReference>
<dbReference type="PANTHER" id="PTHR43179">
    <property type="entry name" value="RHAMNOSYLTRANSFERASE WBBL"/>
    <property type="match status" value="1"/>
</dbReference>
<dbReference type="InterPro" id="IPR001173">
    <property type="entry name" value="Glyco_trans_2-like"/>
</dbReference>
<dbReference type="PANTHER" id="PTHR43179:SF7">
    <property type="entry name" value="RHAMNOSYLTRANSFERASE WBBL"/>
    <property type="match status" value="1"/>
</dbReference>
<protein>
    <recommendedName>
        <fullName evidence="1">Glycosyltransferase 2-like domain-containing protein</fullName>
    </recommendedName>
</protein>
<dbReference type="RefSeq" id="WP_188957979.1">
    <property type="nucleotide sequence ID" value="NZ_BMQW01000009.1"/>
</dbReference>
<dbReference type="Pfam" id="PF00535">
    <property type="entry name" value="Glycos_transf_2"/>
    <property type="match status" value="1"/>
</dbReference>
<dbReference type="InterPro" id="IPR029044">
    <property type="entry name" value="Nucleotide-diphossugar_trans"/>
</dbReference>
<comment type="caution">
    <text evidence="2">The sequence shown here is derived from an EMBL/GenBank/DDBJ whole genome shotgun (WGS) entry which is preliminary data.</text>
</comment>
<accession>A0ABQ2QSM2</accession>